<organism evidence="3 4">
    <name type="scientific">Uruburuella suis</name>
    <dbReference type="NCBI Taxonomy" id="252130"/>
    <lineage>
        <taxon>Bacteria</taxon>
        <taxon>Pseudomonadati</taxon>
        <taxon>Pseudomonadota</taxon>
        <taxon>Betaproteobacteria</taxon>
        <taxon>Neisseriales</taxon>
        <taxon>Neisseriaceae</taxon>
        <taxon>Uruburuella</taxon>
    </lineage>
</organism>
<keyword evidence="4" id="KW-1185">Reference proteome</keyword>
<comment type="caution">
    <text evidence="3">The sequence shown here is derived from an EMBL/GenBank/DDBJ whole genome shotgun (WGS) entry which is preliminary data.</text>
</comment>
<proteinExistence type="inferred from homology"/>
<dbReference type="InterPro" id="IPR006508">
    <property type="entry name" value="PsdUridine_synth_RluA-like"/>
</dbReference>
<name>A0ABY2BZ15_9NEIS</name>
<dbReference type="Proteomes" id="UP000294721">
    <property type="component" value="Unassembled WGS sequence"/>
</dbReference>
<dbReference type="InterPro" id="IPR050188">
    <property type="entry name" value="RluA_PseudoU_synthase"/>
</dbReference>
<dbReference type="SUPFAM" id="SSF55120">
    <property type="entry name" value="Pseudouridine synthase"/>
    <property type="match status" value="1"/>
</dbReference>
<dbReference type="InterPro" id="IPR020103">
    <property type="entry name" value="PsdUridine_synth_cat_dom_sf"/>
</dbReference>
<protein>
    <submittedName>
        <fullName evidence="3">tRNA pseudouridine32 synthase/23S rRNA pseudouridine746 synthase</fullName>
    </submittedName>
</protein>
<reference evidence="3 4" key="1">
    <citation type="submission" date="2019-03" db="EMBL/GenBank/DDBJ databases">
        <title>Genomic Encyclopedia of Type Strains, Phase IV (KMG-IV): sequencing the most valuable type-strain genomes for metagenomic binning, comparative biology and taxonomic classification.</title>
        <authorList>
            <person name="Goeker M."/>
        </authorList>
    </citation>
    <scope>NUCLEOTIDE SEQUENCE [LARGE SCALE GENOMIC DNA]</scope>
    <source>
        <strain evidence="3 4">DSM 17474</strain>
    </source>
</reference>
<feature type="domain" description="Pseudouridine synthase RsuA/RluA-like" evidence="2">
    <location>
        <begin position="20"/>
        <end position="163"/>
    </location>
</feature>
<dbReference type="Gene3D" id="3.30.2350.10">
    <property type="entry name" value="Pseudouridine synthase"/>
    <property type="match status" value="1"/>
</dbReference>
<dbReference type="Pfam" id="PF00849">
    <property type="entry name" value="PseudoU_synth_2"/>
    <property type="match status" value="1"/>
</dbReference>
<evidence type="ECO:0000313" key="4">
    <source>
        <dbReference type="Proteomes" id="UP000294721"/>
    </source>
</evidence>
<dbReference type="CDD" id="cd02869">
    <property type="entry name" value="PseudoU_synth_RluA_like"/>
    <property type="match status" value="1"/>
</dbReference>
<dbReference type="EMBL" id="SLXE01000011">
    <property type="protein sequence ID" value="TCP06449.1"/>
    <property type="molecule type" value="Genomic_DNA"/>
</dbReference>
<comment type="similarity">
    <text evidence="1">Belongs to the pseudouridine synthase RluA family.</text>
</comment>
<accession>A0ABY2BZ15</accession>
<evidence type="ECO:0000259" key="2">
    <source>
        <dbReference type="Pfam" id="PF00849"/>
    </source>
</evidence>
<evidence type="ECO:0000313" key="3">
    <source>
        <dbReference type="EMBL" id="TCP06449.1"/>
    </source>
</evidence>
<gene>
    <name evidence="3" type="ORF">EV680_1113</name>
</gene>
<dbReference type="PANTHER" id="PTHR21600">
    <property type="entry name" value="MITOCHONDRIAL RNA PSEUDOURIDINE SYNTHASE"/>
    <property type="match status" value="1"/>
</dbReference>
<dbReference type="InterPro" id="IPR006145">
    <property type="entry name" value="PsdUridine_synth_RsuA/RluA"/>
</dbReference>
<evidence type="ECO:0000256" key="1">
    <source>
        <dbReference type="ARBA" id="ARBA00010876"/>
    </source>
</evidence>
<dbReference type="NCBIfam" id="TIGR01621">
    <property type="entry name" value="RluA-like"/>
    <property type="match status" value="1"/>
</dbReference>
<sequence length="218" mass="23915">MGVRPSESRYMFEILLRHPDFVAINKPAGLCVHQDGAAESFTGRLAQQLGVARVWLLHRLDKPTGGVLLLALNPEAASVLAQQFAAHSMHKTYLALSSQKPAKKQGWVKGDMAKARRGAWKLLRTQQNPALTRFHSRSIAPGLRLFVLQPLSGKTHQLRVAMKSLGSPILGDTLYGGQAAERLFLHAWRLQFDYAGVSFCITAAPDEAWPPGVSDGLE</sequence>
<dbReference type="PANTHER" id="PTHR21600:SF87">
    <property type="entry name" value="RNA PSEUDOURIDYLATE SYNTHASE DOMAIN-CONTAINING PROTEIN 1"/>
    <property type="match status" value="1"/>
</dbReference>